<gene>
    <name evidence="2" type="ORF">C8D88_10769</name>
</gene>
<dbReference type="EMBL" id="QGHB01000007">
    <property type="protein sequence ID" value="PWK84862.1"/>
    <property type="molecule type" value="Genomic_DNA"/>
</dbReference>
<comment type="caution">
    <text evidence="2">The sequence shown here is derived from an EMBL/GenBank/DDBJ whole genome shotgun (WGS) entry which is preliminary data.</text>
</comment>
<sequence length="33" mass="3936">MRRPDGGCQMTVSMERPMADEAFLPRRQLSRRR</sequence>
<evidence type="ECO:0000313" key="2">
    <source>
        <dbReference type="EMBL" id="PWK84862.1"/>
    </source>
</evidence>
<evidence type="ECO:0000256" key="1">
    <source>
        <dbReference type="SAM" id="MobiDB-lite"/>
    </source>
</evidence>
<organism evidence="2 3">
    <name type="scientific">Lentzea atacamensis</name>
    <dbReference type="NCBI Taxonomy" id="531938"/>
    <lineage>
        <taxon>Bacteria</taxon>
        <taxon>Bacillati</taxon>
        <taxon>Actinomycetota</taxon>
        <taxon>Actinomycetes</taxon>
        <taxon>Pseudonocardiales</taxon>
        <taxon>Pseudonocardiaceae</taxon>
        <taxon>Lentzea</taxon>
    </lineage>
</organism>
<feature type="region of interest" description="Disordered" evidence="1">
    <location>
        <begin position="1"/>
        <end position="33"/>
    </location>
</feature>
<reference evidence="2 3" key="1">
    <citation type="submission" date="2018-05" db="EMBL/GenBank/DDBJ databases">
        <title>Genomic Encyclopedia of Type Strains, Phase IV (KMG-IV): sequencing the most valuable type-strain genomes for metagenomic binning, comparative biology and taxonomic classification.</title>
        <authorList>
            <person name="Goeker M."/>
        </authorList>
    </citation>
    <scope>NUCLEOTIDE SEQUENCE [LARGE SCALE GENOMIC DNA]</scope>
    <source>
        <strain evidence="2 3">DSM 45480</strain>
    </source>
</reference>
<accession>A0A316HTZ5</accession>
<evidence type="ECO:0000313" key="3">
    <source>
        <dbReference type="Proteomes" id="UP000246005"/>
    </source>
</evidence>
<dbReference type="Proteomes" id="UP000246005">
    <property type="component" value="Unassembled WGS sequence"/>
</dbReference>
<name>A0A316HTZ5_9PSEU</name>
<dbReference type="AlphaFoldDB" id="A0A316HTZ5"/>
<proteinExistence type="predicted"/>
<protein>
    <submittedName>
        <fullName evidence="2">Uncharacterized protein</fullName>
    </submittedName>
</protein>